<evidence type="ECO:0000313" key="2">
    <source>
        <dbReference type="Proteomes" id="UP000265703"/>
    </source>
</evidence>
<name>A0A397T4E9_9GLOM</name>
<keyword evidence="2" id="KW-1185">Reference proteome</keyword>
<dbReference type="EMBL" id="QKYT01000113">
    <property type="protein sequence ID" value="RIA93043.1"/>
    <property type="molecule type" value="Genomic_DNA"/>
</dbReference>
<comment type="caution">
    <text evidence="1">The sequence shown here is derived from an EMBL/GenBank/DDBJ whole genome shotgun (WGS) entry which is preliminary data.</text>
</comment>
<proteinExistence type="predicted"/>
<dbReference type="OrthoDB" id="2441519at2759"/>
<dbReference type="Proteomes" id="UP000265703">
    <property type="component" value="Unassembled WGS sequence"/>
</dbReference>
<dbReference type="STRING" id="658196.A0A397T4E9"/>
<evidence type="ECO:0000313" key="1">
    <source>
        <dbReference type="EMBL" id="RIA93043.1"/>
    </source>
</evidence>
<reference evidence="1 2" key="1">
    <citation type="submission" date="2018-06" db="EMBL/GenBank/DDBJ databases">
        <title>Comparative genomics reveals the genomic features of Rhizophagus irregularis, R. cerebriforme, R. diaphanum and Gigaspora rosea, and their symbiotic lifestyle signature.</title>
        <authorList>
            <person name="Morin E."/>
            <person name="San Clemente H."/>
            <person name="Chen E.C.H."/>
            <person name="De La Providencia I."/>
            <person name="Hainaut M."/>
            <person name="Kuo A."/>
            <person name="Kohler A."/>
            <person name="Murat C."/>
            <person name="Tang N."/>
            <person name="Roy S."/>
            <person name="Loubradou J."/>
            <person name="Henrissat B."/>
            <person name="Grigoriev I.V."/>
            <person name="Corradi N."/>
            <person name="Roux C."/>
            <person name="Martin F.M."/>
        </authorList>
    </citation>
    <scope>NUCLEOTIDE SEQUENCE [LARGE SCALE GENOMIC DNA]</scope>
    <source>
        <strain evidence="1 2">DAOM 227022</strain>
    </source>
</reference>
<sequence length="97" mass="11728">MPTWSWKEIKNCRKKLYTDRVPLELAKDLFSKWEGIPRYILERVMMKITKKKLNDIIKDYDMNIFNYIGEDCIKRSKLSHMIIHIDVNLPVKNDNKN</sequence>
<organism evidence="1 2">
    <name type="scientific">Glomus cerebriforme</name>
    <dbReference type="NCBI Taxonomy" id="658196"/>
    <lineage>
        <taxon>Eukaryota</taxon>
        <taxon>Fungi</taxon>
        <taxon>Fungi incertae sedis</taxon>
        <taxon>Mucoromycota</taxon>
        <taxon>Glomeromycotina</taxon>
        <taxon>Glomeromycetes</taxon>
        <taxon>Glomerales</taxon>
        <taxon>Glomeraceae</taxon>
        <taxon>Glomus</taxon>
    </lineage>
</organism>
<gene>
    <name evidence="1" type="ORF">C1645_37646</name>
</gene>
<protein>
    <submittedName>
        <fullName evidence="1">Uncharacterized protein</fullName>
    </submittedName>
</protein>
<accession>A0A397T4E9</accession>
<dbReference type="AlphaFoldDB" id="A0A397T4E9"/>